<reference evidence="7" key="2">
    <citation type="submission" date="2020-10" db="EMBL/GenBank/DDBJ databases">
        <authorList>
            <person name="Cooper E.A."/>
            <person name="Brenton Z.W."/>
            <person name="Flinn B.S."/>
            <person name="Jenkins J."/>
            <person name="Shu S."/>
            <person name="Flowers D."/>
            <person name="Luo F."/>
            <person name="Wang Y."/>
            <person name="Xia P."/>
            <person name="Barry K."/>
            <person name="Daum C."/>
            <person name="Lipzen A."/>
            <person name="Yoshinaga Y."/>
            <person name="Schmutz J."/>
            <person name="Saski C."/>
            <person name="Vermerris W."/>
            <person name="Kresovich S."/>
        </authorList>
    </citation>
    <scope>NUCLEOTIDE SEQUENCE</scope>
</reference>
<evidence type="ECO:0000256" key="1">
    <source>
        <dbReference type="ARBA" id="ARBA00005234"/>
    </source>
</evidence>
<protein>
    <recommendedName>
        <fullName evidence="6">Ubiquitin-like protease family profile domain-containing protein</fullName>
    </recommendedName>
</protein>
<evidence type="ECO:0000256" key="3">
    <source>
        <dbReference type="ARBA" id="ARBA00022801"/>
    </source>
</evidence>
<comment type="caution">
    <text evidence="7">The sequence shown here is derived from an EMBL/GenBank/DDBJ whole genome shotgun (WGS) entry which is preliminary data.</text>
</comment>
<evidence type="ECO:0000256" key="2">
    <source>
        <dbReference type="ARBA" id="ARBA00022670"/>
    </source>
</evidence>
<evidence type="ECO:0000256" key="5">
    <source>
        <dbReference type="SAM" id="MobiDB-lite"/>
    </source>
</evidence>
<dbReference type="InterPro" id="IPR003653">
    <property type="entry name" value="Peptidase_C48_C"/>
</dbReference>
<keyword evidence="2" id="KW-0645">Protease</keyword>
<evidence type="ECO:0000313" key="7">
    <source>
        <dbReference type="EMBL" id="KAG0537748.1"/>
    </source>
</evidence>
<feature type="region of interest" description="Disordered" evidence="5">
    <location>
        <begin position="103"/>
        <end position="123"/>
    </location>
</feature>
<evidence type="ECO:0000259" key="6">
    <source>
        <dbReference type="PROSITE" id="PS50600"/>
    </source>
</evidence>
<dbReference type="GO" id="GO:0008234">
    <property type="term" value="F:cysteine-type peptidase activity"/>
    <property type="evidence" value="ECO:0007669"/>
    <property type="project" value="UniProtKB-KW"/>
</dbReference>
<dbReference type="Pfam" id="PF02902">
    <property type="entry name" value="Peptidase_C48"/>
    <property type="match status" value="1"/>
</dbReference>
<comment type="similarity">
    <text evidence="1">Belongs to the peptidase C48 family.</text>
</comment>
<feature type="domain" description="Ubiquitin-like protease family profile" evidence="6">
    <location>
        <begin position="212"/>
        <end position="401"/>
    </location>
</feature>
<dbReference type="EMBL" id="CM027682">
    <property type="protein sequence ID" value="KAG0537748.1"/>
    <property type="molecule type" value="Genomic_DNA"/>
</dbReference>
<sequence length="762" mass="88590">MDREEQEVTVSVGSAGEENELEGVLQEVEVGVGTAATTSDATQQKDQGAMDIEENVGEENELEGVVAGSEFISGSVHVLAEKNATRQKEEEEVMVVGSVRGECELSSQSPHKKPKKSHVTQVDPEGAAVGPRSIEVAAQADDTQQHGVSDVEEGDNGLLTMLLRISQHYKPKMSTTTKVKHEDYMCTIEDFELIEYLKSQPKERVLVNIDSAWLNRKDMECMFRDNLKFDGEVLSAYIHCIRAEEHLLNREGGKVFLENTWICSLLKRDGNPTVALSYKTDTIMQRVHNYLQADMVFLPINIKDYHWYLAVVRPELEQVQVLDSLGLPLDSEPPNRIDLKTTLRGLERQLKFVLEHNKDLERRKWKNLNVSTWRIVEKIKNRMQTDGTSCGLWMVNFMEYWTGSSLSDEVTQDDINNFRFKLPAILWDSRLNIKNMGQELEWPDSDEDSPSDVEIIETMTDVPKPSMEIFTDTRELIFWVCSYIWKIDSQECLDKEWVRRTIPYPISLGLRTIRDILDEKIPMDPNCFNMAFLIDDIKYRFMDLKFCDISQIGRDQRCRDKINYEELSKLLGPWPDMCHDIKECSTVRYMLYKFFLKNICSTYSGVCLQVLLPYHHDRLYILFIIDMTKKLVYIMDPLSPNLKEKMIGDDRCSPYRDILSDVANHFNLAMKLANPAWKDNIFDWHREFPTWVPRTHNWKKSGFLAYNYLKKWNGGRLMFNTVEDTLRMEFLVDILRSRENECDNFPGELKGLLKQFRAYLYY</sequence>
<dbReference type="PANTHER" id="PTHR12606">
    <property type="entry name" value="SENTRIN/SUMO-SPECIFIC PROTEASE"/>
    <property type="match status" value="1"/>
</dbReference>
<dbReference type="InterPro" id="IPR038765">
    <property type="entry name" value="Papain-like_cys_pep_sf"/>
</dbReference>
<proteinExistence type="inferred from homology"/>
<dbReference type="Proteomes" id="UP000807115">
    <property type="component" value="Chromosome 3"/>
</dbReference>
<organism evidence="7 8">
    <name type="scientific">Sorghum bicolor</name>
    <name type="common">Sorghum</name>
    <name type="synonym">Sorghum vulgare</name>
    <dbReference type="NCBI Taxonomy" id="4558"/>
    <lineage>
        <taxon>Eukaryota</taxon>
        <taxon>Viridiplantae</taxon>
        <taxon>Streptophyta</taxon>
        <taxon>Embryophyta</taxon>
        <taxon>Tracheophyta</taxon>
        <taxon>Spermatophyta</taxon>
        <taxon>Magnoliopsida</taxon>
        <taxon>Liliopsida</taxon>
        <taxon>Poales</taxon>
        <taxon>Poaceae</taxon>
        <taxon>PACMAD clade</taxon>
        <taxon>Panicoideae</taxon>
        <taxon>Andropogonodae</taxon>
        <taxon>Andropogoneae</taxon>
        <taxon>Sorghinae</taxon>
        <taxon>Sorghum</taxon>
    </lineage>
</organism>
<dbReference type="Gene3D" id="3.40.395.10">
    <property type="entry name" value="Adenoviral Proteinase, Chain A"/>
    <property type="match status" value="1"/>
</dbReference>
<feature type="region of interest" description="Disordered" evidence="5">
    <location>
        <begin position="1"/>
        <end position="23"/>
    </location>
</feature>
<reference evidence="7" key="1">
    <citation type="journal article" date="2019" name="BMC Genomics">
        <title>A new reference genome for Sorghum bicolor reveals high levels of sequence similarity between sweet and grain genotypes: implications for the genetics of sugar metabolism.</title>
        <authorList>
            <person name="Cooper E.A."/>
            <person name="Brenton Z.W."/>
            <person name="Flinn B.S."/>
            <person name="Jenkins J."/>
            <person name="Shu S."/>
            <person name="Flowers D."/>
            <person name="Luo F."/>
            <person name="Wang Y."/>
            <person name="Xia P."/>
            <person name="Barry K."/>
            <person name="Daum C."/>
            <person name="Lipzen A."/>
            <person name="Yoshinaga Y."/>
            <person name="Schmutz J."/>
            <person name="Saski C."/>
            <person name="Vermerris W."/>
            <person name="Kresovich S."/>
        </authorList>
    </citation>
    <scope>NUCLEOTIDE SEQUENCE</scope>
</reference>
<evidence type="ECO:0000256" key="4">
    <source>
        <dbReference type="ARBA" id="ARBA00022807"/>
    </source>
</evidence>
<name>A0A921UMK3_SORBI</name>
<evidence type="ECO:0000313" key="8">
    <source>
        <dbReference type="Proteomes" id="UP000807115"/>
    </source>
</evidence>
<dbReference type="SUPFAM" id="SSF54001">
    <property type="entry name" value="Cysteine proteinases"/>
    <property type="match status" value="1"/>
</dbReference>
<gene>
    <name evidence="7" type="ORF">BDA96_03G174900</name>
</gene>
<dbReference type="GO" id="GO:0006508">
    <property type="term" value="P:proteolysis"/>
    <property type="evidence" value="ECO:0007669"/>
    <property type="project" value="UniProtKB-KW"/>
</dbReference>
<accession>A0A921UMK3</accession>
<dbReference type="PANTHER" id="PTHR12606:SF150">
    <property type="entry name" value="UBIQUITIN-LIKE PROTEASE FAMILY PROFILE DOMAIN-CONTAINING PROTEIN"/>
    <property type="match status" value="1"/>
</dbReference>
<keyword evidence="3" id="KW-0378">Hydrolase</keyword>
<dbReference type="AlphaFoldDB" id="A0A921UMK3"/>
<keyword evidence="4" id="KW-0788">Thiol protease</keyword>
<dbReference type="PROSITE" id="PS50600">
    <property type="entry name" value="ULP_PROTEASE"/>
    <property type="match status" value="1"/>
</dbReference>